<dbReference type="InterPro" id="IPR010678">
    <property type="entry name" value="UTP25"/>
</dbReference>
<feature type="compositionally biased region" description="Basic and acidic residues" evidence="6">
    <location>
        <begin position="135"/>
        <end position="147"/>
    </location>
</feature>
<gene>
    <name evidence="9" type="ORF">BaRGS_00005415</name>
</gene>
<keyword evidence="3" id="KW-0539">Nucleus</keyword>
<protein>
    <recommendedName>
        <fullName evidence="4">U3 small nucleolar RNA-associated protein 25 homolog</fullName>
    </recommendedName>
    <alternativeName>
        <fullName evidence="5">UTP25 small subunit processor component</fullName>
    </alternativeName>
</protein>
<dbReference type="PANTHER" id="PTHR12933">
    <property type="entry name" value="ORF PROTEIN-RELATED"/>
    <property type="match status" value="1"/>
</dbReference>
<dbReference type="PANTHER" id="PTHR12933:SF0">
    <property type="entry name" value="U3 SMALL NUCLEOLAR RNA-ASSOCIATED PROTEIN 25 HOMOLOG"/>
    <property type="match status" value="1"/>
</dbReference>
<feature type="compositionally biased region" description="Basic and acidic residues" evidence="6">
    <location>
        <begin position="33"/>
        <end position="62"/>
    </location>
</feature>
<evidence type="ECO:0000256" key="3">
    <source>
        <dbReference type="ARBA" id="ARBA00023242"/>
    </source>
</evidence>
<dbReference type="GO" id="GO:0005730">
    <property type="term" value="C:nucleolus"/>
    <property type="evidence" value="ECO:0007669"/>
    <property type="project" value="UniProtKB-SubCell"/>
</dbReference>
<dbReference type="InterPro" id="IPR053940">
    <property type="entry name" value="UTP25_NTPase-like"/>
</dbReference>
<feature type="compositionally biased region" description="Acidic residues" evidence="6">
    <location>
        <begin position="107"/>
        <end position="119"/>
    </location>
</feature>
<dbReference type="AlphaFoldDB" id="A0ABD0LV32"/>
<keyword evidence="10" id="KW-1185">Reference proteome</keyword>
<evidence type="ECO:0000256" key="5">
    <source>
        <dbReference type="ARBA" id="ARBA00032325"/>
    </source>
</evidence>
<comment type="caution">
    <text evidence="9">The sequence shown here is derived from an EMBL/GenBank/DDBJ whole genome shotgun (WGS) entry which is preliminary data.</text>
</comment>
<dbReference type="Gene3D" id="3.40.50.300">
    <property type="entry name" value="P-loop containing nucleotide triphosphate hydrolases"/>
    <property type="match status" value="1"/>
</dbReference>
<evidence type="ECO:0000313" key="9">
    <source>
        <dbReference type="EMBL" id="KAK7503494.1"/>
    </source>
</evidence>
<name>A0ABD0LV32_9CAEN</name>
<feature type="domain" description="UTP25 NTP hydrolase-like" evidence="8">
    <location>
        <begin position="253"/>
        <end position="505"/>
    </location>
</feature>
<evidence type="ECO:0000259" key="7">
    <source>
        <dbReference type="Pfam" id="PF06862"/>
    </source>
</evidence>
<comment type="subcellular location">
    <subcellularLocation>
        <location evidence="1">Nucleus</location>
        <location evidence="1">Nucleolus</location>
    </subcellularLocation>
</comment>
<proteinExistence type="inferred from homology"/>
<dbReference type="EMBL" id="JACVVK020000020">
    <property type="protein sequence ID" value="KAK7503494.1"/>
    <property type="molecule type" value="Genomic_DNA"/>
</dbReference>
<sequence length="706" mass="81068">MGKRRPHGRGPPGKRRRNESQDLSARQKKHLKAFGEAHPADIRDAVKNYTKVDDVQDEKQQEEYSSSSESEDEDPYKQLLATIGADGTAEKELSEEDDSSSDTRDTTEDETDDGSDDEGAVAALDSNDDNDSDDSSGRDEDDTVRGVDKRRHSSNAEHSDSSSVCGGEVTDGKAENGDDADPFSIHFERDLPEDVVERLSSKSQWEKEDTKVKHKLADQVAATNVKQCGVNVLNGGDVLTPLQYGLFGILNNYQDLLYPRETFSNTEEIRLVYCLHAVNHVLKTRSRVMAHNTKIRDRSNASSDADKEYRDQGLTRPKVLMVVPMRHAAYRIVQILISLLSTSDQVMVSNRKRFKSEYGDAGHDDDKKGLKPEDYDALFTGNTDEHFRIGLSVSKKSLRLYSPFYMADIIIASPLGLRTVIGAQGDRDRDYDFLSSIELLIMDQADVFLMQNWDHVLHLFDHLHLQPRQGHGVDFSRVRMWTLNGWSKHYRQTLIFSSIILPELVHRKSCKGSVCQVVVQLPQMFHNIKCTDFQSLADTRFEFFLKEVLPLHREKDMKQTLIYIPSYFDFVRLRNYFKKEVISFVHINEYASSKGIRRARIEFRRRRAHFLLYTERLHFYRRFKLRGLKHIIFYELPQYAHFYSEMCNLLEDPGRISAISTDTLTCTVIFSKYEAHKLAEVVGTERAKHMLTSDRDVHMLISGDRE</sequence>
<feature type="domain" description="UTP25 C-terminal" evidence="7">
    <location>
        <begin position="514"/>
        <end position="698"/>
    </location>
</feature>
<evidence type="ECO:0000259" key="8">
    <source>
        <dbReference type="Pfam" id="PF22916"/>
    </source>
</evidence>
<reference evidence="9 10" key="1">
    <citation type="journal article" date="2023" name="Sci. Data">
        <title>Genome assembly of the Korean intertidal mud-creeper Batillaria attramentaria.</title>
        <authorList>
            <person name="Patra A.K."/>
            <person name="Ho P.T."/>
            <person name="Jun S."/>
            <person name="Lee S.J."/>
            <person name="Kim Y."/>
            <person name="Won Y.J."/>
        </authorList>
    </citation>
    <scope>NUCLEOTIDE SEQUENCE [LARGE SCALE GENOMIC DNA]</scope>
    <source>
        <strain evidence="9">Wonlab-2016</strain>
    </source>
</reference>
<evidence type="ECO:0000313" key="10">
    <source>
        <dbReference type="Proteomes" id="UP001519460"/>
    </source>
</evidence>
<dbReference type="SUPFAM" id="SSF52540">
    <property type="entry name" value="P-loop containing nucleoside triphosphate hydrolases"/>
    <property type="match status" value="1"/>
</dbReference>
<dbReference type="Pfam" id="PF06862">
    <property type="entry name" value="Utp25_C"/>
    <property type="match status" value="1"/>
</dbReference>
<dbReference type="InterPro" id="IPR053939">
    <property type="entry name" value="UTP25_C"/>
</dbReference>
<dbReference type="InterPro" id="IPR027417">
    <property type="entry name" value="P-loop_NTPase"/>
</dbReference>
<evidence type="ECO:0000256" key="2">
    <source>
        <dbReference type="ARBA" id="ARBA00009223"/>
    </source>
</evidence>
<organism evidence="9 10">
    <name type="scientific">Batillaria attramentaria</name>
    <dbReference type="NCBI Taxonomy" id="370345"/>
    <lineage>
        <taxon>Eukaryota</taxon>
        <taxon>Metazoa</taxon>
        <taxon>Spiralia</taxon>
        <taxon>Lophotrochozoa</taxon>
        <taxon>Mollusca</taxon>
        <taxon>Gastropoda</taxon>
        <taxon>Caenogastropoda</taxon>
        <taxon>Sorbeoconcha</taxon>
        <taxon>Cerithioidea</taxon>
        <taxon>Batillariidae</taxon>
        <taxon>Batillaria</taxon>
    </lineage>
</organism>
<evidence type="ECO:0000256" key="1">
    <source>
        <dbReference type="ARBA" id="ARBA00004604"/>
    </source>
</evidence>
<feature type="compositionally biased region" description="Basic residues" evidence="6">
    <location>
        <begin position="1"/>
        <end position="17"/>
    </location>
</feature>
<accession>A0ABD0LV32</accession>
<evidence type="ECO:0000256" key="6">
    <source>
        <dbReference type="SAM" id="MobiDB-lite"/>
    </source>
</evidence>
<dbReference type="Pfam" id="PF22916">
    <property type="entry name" value="UTP25_NTPase-like"/>
    <property type="match status" value="1"/>
</dbReference>
<evidence type="ECO:0000256" key="4">
    <source>
        <dbReference type="ARBA" id="ARBA00024421"/>
    </source>
</evidence>
<comment type="similarity">
    <text evidence="2">Belongs to the UTP25 family.</text>
</comment>
<feature type="region of interest" description="Disordered" evidence="6">
    <location>
        <begin position="1"/>
        <end position="184"/>
    </location>
</feature>
<dbReference type="Proteomes" id="UP001519460">
    <property type="component" value="Unassembled WGS sequence"/>
</dbReference>